<evidence type="ECO:0000313" key="1">
    <source>
        <dbReference type="EMBL" id="CAG5067647.1"/>
    </source>
</evidence>
<evidence type="ECO:0000313" key="2">
    <source>
        <dbReference type="Proteomes" id="UP000679725"/>
    </source>
</evidence>
<organism evidence="1 2">
    <name type="scientific">Dyadobacter linearis</name>
    <dbReference type="NCBI Taxonomy" id="2823330"/>
    <lineage>
        <taxon>Bacteria</taxon>
        <taxon>Pseudomonadati</taxon>
        <taxon>Bacteroidota</taxon>
        <taxon>Cytophagia</taxon>
        <taxon>Cytophagales</taxon>
        <taxon>Spirosomataceae</taxon>
        <taxon>Dyadobacter</taxon>
    </lineage>
</organism>
<evidence type="ECO:0008006" key="3">
    <source>
        <dbReference type="Google" id="ProtNLM"/>
    </source>
</evidence>
<protein>
    <recommendedName>
        <fullName evidence="3">50S ribosomal protein L29</fullName>
    </recommendedName>
</protein>
<comment type="caution">
    <text evidence="1">The sequence shown here is derived from an EMBL/GenBank/DDBJ whole genome shotgun (WGS) entry which is preliminary data.</text>
</comment>
<name>A0ABM8UJG3_9BACT</name>
<sequence length="56" mass="6518">MSKMHEILKEEKITVGPKSSKRLTLNDFSFMKSRELLKNLHTSLRDTVISERRGAE</sequence>
<proteinExistence type="predicted"/>
<dbReference type="Proteomes" id="UP000679725">
    <property type="component" value="Unassembled WGS sequence"/>
</dbReference>
<accession>A0ABM8UJG3</accession>
<reference evidence="1 2" key="1">
    <citation type="submission" date="2021-04" db="EMBL/GenBank/DDBJ databases">
        <authorList>
            <person name="Rodrigo-Torres L."/>
            <person name="Arahal R. D."/>
            <person name="Lucena T."/>
        </authorList>
    </citation>
    <scope>NUCLEOTIDE SEQUENCE [LARGE SCALE GENOMIC DNA]</scope>
    <source>
        <strain evidence="1 2">CECT 9623</strain>
    </source>
</reference>
<gene>
    <name evidence="1" type="ORF">DYBT9623_00368</name>
</gene>
<dbReference type="EMBL" id="CAJRAU010000001">
    <property type="protein sequence ID" value="CAG5067647.1"/>
    <property type="molecule type" value="Genomic_DNA"/>
</dbReference>
<keyword evidence="2" id="KW-1185">Reference proteome</keyword>